<dbReference type="CDD" id="cd02241">
    <property type="entry name" value="cupin_OxOx"/>
    <property type="match status" value="1"/>
</dbReference>
<evidence type="ECO:0000256" key="4">
    <source>
        <dbReference type="ARBA" id="ARBA00022525"/>
    </source>
</evidence>
<evidence type="ECO:0000256" key="5">
    <source>
        <dbReference type="ARBA" id="ARBA00022723"/>
    </source>
</evidence>
<dbReference type="AlphaFoldDB" id="A0AAP0RDQ8"/>
<dbReference type="GO" id="GO:0030145">
    <property type="term" value="F:manganese ion binding"/>
    <property type="evidence" value="ECO:0007669"/>
    <property type="project" value="UniProtKB-UniRule"/>
</dbReference>
<dbReference type="SUPFAM" id="SSF51182">
    <property type="entry name" value="RmlC-like cupins"/>
    <property type="match status" value="1"/>
</dbReference>
<dbReference type="InterPro" id="IPR011051">
    <property type="entry name" value="RmlC_Cupin_sf"/>
</dbReference>
<evidence type="ECO:0000256" key="3">
    <source>
        <dbReference type="ARBA" id="ARBA00022523"/>
    </source>
</evidence>
<dbReference type="Gene3D" id="2.60.120.10">
    <property type="entry name" value="Jelly Rolls"/>
    <property type="match status" value="1"/>
</dbReference>
<dbReference type="EMBL" id="JBBPBK010000011">
    <property type="protein sequence ID" value="KAK9275090.1"/>
    <property type="molecule type" value="Genomic_DNA"/>
</dbReference>
<dbReference type="InterPro" id="IPR014710">
    <property type="entry name" value="RmlC-like_jellyroll"/>
</dbReference>
<dbReference type="Proteomes" id="UP001415857">
    <property type="component" value="Unassembled WGS sequence"/>
</dbReference>
<dbReference type="InterPro" id="IPR006045">
    <property type="entry name" value="Cupin_1"/>
</dbReference>
<keyword evidence="3 9" id="KW-0052">Apoplast</keyword>
<dbReference type="InterPro" id="IPR001929">
    <property type="entry name" value="Germin"/>
</dbReference>
<evidence type="ECO:0000256" key="6">
    <source>
        <dbReference type="ARBA" id="ARBA00023211"/>
    </source>
</evidence>
<evidence type="ECO:0000313" key="11">
    <source>
        <dbReference type="EMBL" id="KAK9275090.1"/>
    </source>
</evidence>
<keyword evidence="4 9" id="KW-0964">Secreted</keyword>
<feature type="binding site" evidence="8">
    <location>
        <position position="93"/>
    </location>
    <ligand>
        <name>Mn(2+)</name>
        <dbReference type="ChEBI" id="CHEBI:29035"/>
    </ligand>
</feature>
<sequence>MALLTNNAIFANARDPDILTDFVVPPGIDPNTITRQYFTYTGFRYATKANLTGRTSSLFFTATKKEFPALEGQGLSVAKILYPPSVINPPIYHPRSSELLIVLQGTIEVGFVDTTNKLFVQTLQPNDLFVFPKGLVHFQRNTRSDRCAVSLAVFGSSNPGAVLIGSSVFGSGIDAEILAKAFKTDPETISKIIKANE</sequence>
<evidence type="ECO:0000256" key="2">
    <source>
        <dbReference type="ARBA" id="ARBA00007456"/>
    </source>
</evidence>
<dbReference type="Pfam" id="PF00190">
    <property type="entry name" value="Cupin_1"/>
    <property type="match status" value="1"/>
</dbReference>
<feature type="binding site" evidence="7">
    <location>
        <position position="93"/>
    </location>
    <ligand>
        <name>oxalate</name>
        <dbReference type="ChEBI" id="CHEBI:30623"/>
    </ligand>
</feature>
<feature type="binding site" evidence="7">
    <location>
        <position position="98"/>
    </location>
    <ligand>
        <name>oxalate</name>
        <dbReference type="ChEBI" id="CHEBI:30623"/>
    </ligand>
</feature>
<organism evidence="11 12">
    <name type="scientific">Liquidambar formosana</name>
    <name type="common">Formosan gum</name>
    <dbReference type="NCBI Taxonomy" id="63359"/>
    <lineage>
        <taxon>Eukaryota</taxon>
        <taxon>Viridiplantae</taxon>
        <taxon>Streptophyta</taxon>
        <taxon>Embryophyta</taxon>
        <taxon>Tracheophyta</taxon>
        <taxon>Spermatophyta</taxon>
        <taxon>Magnoliopsida</taxon>
        <taxon>eudicotyledons</taxon>
        <taxon>Gunneridae</taxon>
        <taxon>Pentapetalae</taxon>
        <taxon>Saxifragales</taxon>
        <taxon>Altingiaceae</taxon>
        <taxon>Liquidambar</taxon>
    </lineage>
</organism>
<gene>
    <name evidence="11" type="ORF">L1049_022349</name>
</gene>
<evidence type="ECO:0000256" key="1">
    <source>
        <dbReference type="ARBA" id="ARBA00004271"/>
    </source>
</evidence>
<dbReference type="PANTHER" id="PTHR31238">
    <property type="entry name" value="GERMIN-LIKE PROTEIN SUBFAMILY 3 MEMBER 3"/>
    <property type="match status" value="1"/>
</dbReference>
<feature type="domain" description="Cupin type-1" evidence="10">
    <location>
        <begin position="41"/>
        <end position="190"/>
    </location>
</feature>
<comment type="subcellular location">
    <subcellularLocation>
        <location evidence="1 9">Secreted</location>
        <location evidence="1 9">Extracellular space</location>
        <location evidence="1 9">Apoplast</location>
    </subcellularLocation>
</comment>
<reference evidence="11 12" key="1">
    <citation type="journal article" date="2024" name="Plant J.">
        <title>Genome sequences and population genomics reveal climatic adaptation and genomic divergence between two closely related sweetgum species.</title>
        <authorList>
            <person name="Xu W.Q."/>
            <person name="Ren C.Q."/>
            <person name="Zhang X.Y."/>
            <person name="Comes H.P."/>
            <person name="Liu X.H."/>
            <person name="Li Y.G."/>
            <person name="Kettle C.J."/>
            <person name="Jalonen R."/>
            <person name="Gaisberger H."/>
            <person name="Ma Y.Z."/>
            <person name="Qiu Y.X."/>
        </authorList>
    </citation>
    <scope>NUCLEOTIDE SEQUENCE [LARGE SCALE GENOMIC DNA]</scope>
    <source>
        <strain evidence="11">Hangzhou</strain>
    </source>
</reference>
<keyword evidence="5 7" id="KW-0479">Metal-binding</keyword>
<comment type="similarity">
    <text evidence="2 9">Belongs to the germin family.</text>
</comment>
<dbReference type="PRINTS" id="PR00325">
    <property type="entry name" value="GERMIN"/>
</dbReference>
<keyword evidence="6 7" id="KW-0464">Manganese</keyword>
<dbReference type="GO" id="GO:0048046">
    <property type="term" value="C:apoplast"/>
    <property type="evidence" value="ECO:0007669"/>
    <property type="project" value="UniProtKB-SubCell"/>
</dbReference>
<evidence type="ECO:0000259" key="10">
    <source>
        <dbReference type="SMART" id="SM00835"/>
    </source>
</evidence>
<comment type="caution">
    <text evidence="11">The sequence shown here is derived from an EMBL/GenBank/DDBJ whole genome shotgun (WGS) entry which is preliminary data.</text>
</comment>
<evidence type="ECO:0000313" key="12">
    <source>
        <dbReference type="Proteomes" id="UP001415857"/>
    </source>
</evidence>
<evidence type="ECO:0000256" key="7">
    <source>
        <dbReference type="PIRSR" id="PIRSR601929-1"/>
    </source>
</evidence>
<proteinExistence type="inferred from homology"/>
<keyword evidence="12" id="KW-1185">Reference proteome</keyword>
<feature type="binding site" evidence="8">
    <location>
        <position position="137"/>
    </location>
    <ligand>
        <name>Mn(2+)</name>
        <dbReference type="ChEBI" id="CHEBI:29035"/>
    </ligand>
</feature>
<dbReference type="SMART" id="SM00835">
    <property type="entry name" value="Cupin_1"/>
    <property type="match status" value="1"/>
</dbReference>
<feature type="binding site" evidence="7">
    <location>
        <position position="88"/>
    </location>
    <ligand>
        <name>oxalate</name>
        <dbReference type="ChEBI" id="CHEBI:30623"/>
    </ligand>
</feature>
<protein>
    <recommendedName>
        <fullName evidence="9">Germin-like protein</fullName>
    </recommendedName>
</protein>
<evidence type="ECO:0000256" key="9">
    <source>
        <dbReference type="RuleBase" id="RU366015"/>
    </source>
</evidence>
<evidence type="ECO:0000256" key="8">
    <source>
        <dbReference type="PIRSR" id="PIRSR601929-2"/>
    </source>
</evidence>
<accession>A0AAP0RDQ8</accession>
<name>A0AAP0RDQ8_LIQFO</name>
<feature type="binding site" evidence="8">
    <location>
        <position position="98"/>
    </location>
    <ligand>
        <name>Mn(2+)</name>
        <dbReference type="ChEBI" id="CHEBI:29035"/>
    </ligand>
</feature>